<dbReference type="Gene3D" id="3.40.50.720">
    <property type="entry name" value="NAD(P)-binding Rossmann-like Domain"/>
    <property type="match status" value="1"/>
</dbReference>
<dbReference type="InterPro" id="IPR003777">
    <property type="entry name" value="XdhC_CoxI"/>
</dbReference>
<keyword evidence="4" id="KW-1185">Reference proteome</keyword>
<evidence type="ECO:0000259" key="1">
    <source>
        <dbReference type="Pfam" id="PF02625"/>
    </source>
</evidence>
<reference evidence="3" key="2">
    <citation type="submission" date="2020-08" db="EMBL/GenBank/DDBJ databases">
        <authorList>
            <person name="Chen M."/>
            <person name="Teng W."/>
            <person name="Zhao L."/>
            <person name="Hu C."/>
            <person name="Zhou Y."/>
            <person name="Han B."/>
            <person name="Song L."/>
            <person name="Shu W."/>
        </authorList>
    </citation>
    <scope>NUCLEOTIDE SEQUENCE</scope>
    <source>
        <strain evidence="3">FACHB-1375</strain>
    </source>
</reference>
<reference evidence="3" key="1">
    <citation type="journal article" date="2015" name="ISME J.">
        <title>Draft Genome Sequence of Streptomyces incarnatus NRRL8089, which Produces the Nucleoside Antibiotic Sinefungin.</title>
        <authorList>
            <person name="Oshima K."/>
            <person name="Hattori M."/>
            <person name="Shimizu H."/>
            <person name="Fukuda K."/>
            <person name="Nemoto M."/>
            <person name="Inagaki K."/>
            <person name="Tamura T."/>
        </authorList>
    </citation>
    <scope>NUCLEOTIDE SEQUENCE</scope>
    <source>
        <strain evidence="3">FACHB-1375</strain>
    </source>
</reference>
<dbReference type="RefSeq" id="WP_190465284.1">
    <property type="nucleotide sequence ID" value="NZ_JACJPW010000037.1"/>
</dbReference>
<name>A0A926VGQ8_9CYAN</name>
<evidence type="ECO:0000259" key="2">
    <source>
        <dbReference type="Pfam" id="PF13478"/>
    </source>
</evidence>
<feature type="domain" description="XdhC Rossmann" evidence="2">
    <location>
        <begin position="212"/>
        <end position="356"/>
    </location>
</feature>
<dbReference type="Pfam" id="PF13478">
    <property type="entry name" value="XdhC_C"/>
    <property type="match status" value="1"/>
</dbReference>
<dbReference type="InterPro" id="IPR027051">
    <property type="entry name" value="XdhC_Rossmann_dom"/>
</dbReference>
<dbReference type="Proteomes" id="UP000641646">
    <property type="component" value="Unassembled WGS sequence"/>
</dbReference>
<gene>
    <name evidence="3" type="ORF">H6G03_15440</name>
</gene>
<feature type="domain" description="XdhC- CoxI" evidence="1">
    <location>
        <begin position="16"/>
        <end position="81"/>
    </location>
</feature>
<dbReference type="PANTHER" id="PTHR30388">
    <property type="entry name" value="ALDEHYDE OXIDOREDUCTASE MOLYBDENUM COFACTOR ASSEMBLY PROTEIN"/>
    <property type="match status" value="1"/>
</dbReference>
<dbReference type="EMBL" id="JACJPW010000037">
    <property type="protein sequence ID" value="MBD2182472.1"/>
    <property type="molecule type" value="Genomic_DNA"/>
</dbReference>
<evidence type="ECO:0000313" key="4">
    <source>
        <dbReference type="Proteomes" id="UP000641646"/>
    </source>
</evidence>
<protein>
    <submittedName>
        <fullName evidence="3">XdhC family protein</fullName>
    </submittedName>
</protein>
<dbReference type="Pfam" id="PF02625">
    <property type="entry name" value="XdhC_CoxI"/>
    <property type="match status" value="1"/>
</dbReference>
<dbReference type="AlphaFoldDB" id="A0A926VGQ8"/>
<evidence type="ECO:0000313" key="3">
    <source>
        <dbReference type="EMBL" id="MBD2182472.1"/>
    </source>
</evidence>
<sequence length="403" mass="44069">MNEIQAIIEAFTESQNNGKMAALATVVKVQGSAYRRPGARMLITEDGHKIGAISGGCLEDDVCDIAQEVIATGKPNVVTYDTTSDDDIFWGLGMGCNGIIQVLIEPIACAALRAIESQFLTFIGNCLRQRSVGAIATVFHTSDNIATKIGSRICGDRTGIIINQIADKFLEQKVIADVKAALENERSQIQSYEWNNKKAEVFIEVIKPPISLLVFGAGDDAIPVVRLAKELGWYVTVIDRRPAYATSNRFPLADKIVISSAENIAEYLSLDCYTVAVVMTHNYLCDRDILPTLLSSPLPYIGILGSRNRIEKLFHDLRQANLALDSEQFERLYAPIGLDLGAETPAEIALAIIAEIKAVLAKRSGGFLRNRKAPIHDVRSNGSGKQYDLSCQSKIQNLKSKIL</sequence>
<dbReference type="InterPro" id="IPR052698">
    <property type="entry name" value="MoCofactor_Util/Proc"/>
</dbReference>
<dbReference type="PANTHER" id="PTHR30388:SF6">
    <property type="entry name" value="XANTHINE DEHYDROGENASE SUBUNIT A-RELATED"/>
    <property type="match status" value="1"/>
</dbReference>
<proteinExistence type="predicted"/>
<organism evidence="3 4">
    <name type="scientific">Aerosakkonema funiforme FACHB-1375</name>
    <dbReference type="NCBI Taxonomy" id="2949571"/>
    <lineage>
        <taxon>Bacteria</taxon>
        <taxon>Bacillati</taxon>
        <taxon>Cyanobacteriota</taxon>
        <taxon>Cyanophyceae</taxon>
        <taxon>Oscillatoriophycideae</taxon>
        <taxon>Aerosakkonematales</taxon>
        <taxon>Aerosakkonemataceae</taxon>
        <taxon>Aerosakkonema</taxon>
    </lineage>
</organism>
<comment type="caution">
    <text evidence="3">The sequence shown here is derived from an EMBL/GenBank/DDBJ whole genome shotgun (WGS) entry which is preliminary data.</text>
</comment>
<accession>A0A926VGQ8</accession>